<keyword evidence="4 5" id="KW-0720">Serine protease</keyword>
<evidence type="ECO:0000256" key="3">
    <source>
        <dbReference type="ARBA" id="ARBA00022801"/>
    </source>
</evidence>
<keyword evidence="6" id="KW-0812">Transmembrane</keyword>
<evidence type="ECO:0000256" key="1">
    <source>
        <dbReference type="ARBA" id="ARBA00011073"/>
    </source>
</evidence>
<keyword evidence="2 5" id="KW-0645">Protease</keyword>
<dbReference type="PROSITE" id="PS00136">
    <property type="entry name" value="SUBTILASE_ASP"/>
    <property type="match status" value="1"/>
</dbReference>
<dbReference type="PROSITE" id="PS51892">
    <property type="entry name" value="SUBTILASE"/>
    <property type="match status" value="1"/>
</dbReference>
<dbReference type="SUPFAM" id="SSF52743">
    <property type="entry name" value="Subtilisin-like"/>
    <property type="match status" value="1"/>
</dbReference>
<evidence type="ECO:0000256" key="6">
    <source>
        <dbReference type="SAM" id="Phobius"/>
    </source>
</evidence>
<dbReference type="InterPro" id="IPR036852">
    <property type="entry name" value="Peptidase_S8/S53_dom_sf"/>
</dbReference>
<dbReference type="Proteomes" id="UP001231924">
    <property type="component" value="Unassembled WGS sequence"/>
</dbReference>
<dbReference type="RefSeq" id="WP_286051557.1">
    <property type="nucleotide sequence ID" value="NZ_JASVWF010000001.1"/>
</dbReference>
<keyword evidence="6" id="KW-1133">Transmembrane helix</keyword>
<organism evidence="9 10">
    <name type="scientific">Actinomycetospora termitidis</name>
    <dbReference type="NCBI Taxonomy" id="3053470"/>
    <lineage>
        <taxon>Bacteria</taxon>
        <taxon>Bacillati</taxon>
        <taxon>Actinomycetota</taxon>
        <taxon>Actinomycetes</taxon>
        <taxon>Pseudonocardiales</taxon>
        <taxon>Pseudonocardiaceae</taxon>
        <taxon>Actinomycetospora</taxon>
    </lineage>
</organism>
<evidence type="ECO:0000256" key="2">
    <source>
        <dbReference type="ARBA" id="ARBA00022670"/>
    </source>
</evidence>
<gene>
    <name evidence="9" type="ORF">QRT03_05860</name>
</gene>
<evidence type="ECO:0000259" key="8">
    <source>
        <dbReference type="Pfam" id="PF00082"/>
    </source>
</evidence>
<sequence length="437" mass="41650">MSARTLIVGAATAAAVLIAPVAAAPRPAAGTQGPIAVAPPDPPPPDAAALAALPRRPDALPGLVRLGPCPGGVTPGALESVTPEPDAVPGADGRGAVVAVVDSGVAAHPRLSGGVSDAGDFLAADSARDDCDGHGTAVAGVVAAAPGPDDGVVGVAPGAAVVAVRAESAWFSSDAGPTGDEALLARAVRAAVDTPGVDVLTLALAACRPAAELIGGTVPALGALRAALRDATERDVVVVAAAGNVGGACPANDPAGAGQRVVTVPVPAWFGSDADVLAVGALDADGAPDRSSLAGPWVGLAAPGAVPAALDARSGGLTADLTLPGSAPGPVVGTSFAAARVAGAASLLRARFPTMPAREVVARLRTTAAPVPGGTPPTVGAGALDVAAALAGRRPDPPPPPEPAPVTGGRTGWALGVGAAAVAAVLVGVGVRRRRAR</sequence>
<feature type="active site" description="Charge relay system" evidence="5">
    <location>
        <position position="134"/>
    </location>
</feature>
<keyword evidence="10" id="KW-1185">Reference proteome</keyword>
<name>A0ABT7M465_9PSEU</name>
<evidence type="ECO:0000256" key="4">
    <source>
        <dbReference type="ARBA" id="ARBA00022825"/>
    </source>
</evidence>
<proteinExistence type="inferred from homology"/>
<dbReference type="PANTHER" id="PTHR43806:SF11">
    <property type="entry name" value="CEREVISIN-RELATED"/>
    <property type="match status" value="1"/>
</dbReference>
<feature type="transmembrane region" description="Helical" evidence="6">
    <location>
        <begin position="412"/>
        <end position="431"/>
    </location>
</feature>
<accession>A0ABT7M465</accession>
<evidence type="ECO:0000313" key="10">
    <source>
        <dbReference type="Proteomes" id="UP001231924"/>
    </source>
</evidence>
<feature type="active site" description="Charge relay system" evidence="5">
    <location>
        <position position="335"/>
    </location>
</feature>
<dbReference type="InterPro" id="IPR000209">
    <property type="entry name" value="Peptidase_S8/S53_dom"/>
</dbReference>
<dbReference type="PANTHER" id="PTHR43806">
    <property type="entry name" value="PEPTIDASE S8"/>
    <property type="match status" value="1"/>
</dbReference>
<feature type="chain" id="PRO_5045958821" evidence="7">
    <location>
        <begin position="24"/>
        <end position="437"/>
    </location>
</feature>
<reference evidence="9 10" key="1">
    <citation type="submission" date="2023-06" db="EMBL/GenBank/DDBJ databases">
        <title>Actinomycetospora Odt1-22.</title>
        <authorList>
            <person name="Supong K."/>
        </authorList>
    </citation>
    <scope>NUCLEOTIDE SEQUENCE [LARGE SCALE GENOMIC DNA]</scope>
    <source>
        <strain evidence="9 10">Odt1-22</strain>
    </source>
</reference>
<evidence type="ECO:0000256" key="5">
    <source>
        <dbReference type="PROSITE-ProRule" id="PRU01240"/>
    </source>
</evidence>
<feature type="active site" description="Charge relay system" evidence="5">
    <location>
        <position position="102"/>
    </location>
</feature>
<keyword evidence="6" id="KW-0472">Membrane</keyword>
<dbReference type="Gene3D" id="3.40.50.200">
    <property type="entry name" value="Peptidase S8/S53 domain"/>
    <property type="match status" value="1"/>
</dbReference>
<evidence type="ECO:0000256" key="7">
    <source>
        <dbReference type="SAM" id="SignalP"/>
    </source>
</evidence>
<dbReference type="PROSITE" id="PS00137">
    <property type="entry name" value="SUBTILASE_HIS"/>
    <property type="match status" value="1"/>
</dbReference>
<feature type="signal peptide" evidence="7">
    <location>
        <begin position="1"/>
        <end position="23"/>
    </location>
</feature>
<feature type="domain" description="Peptidase S8/S53" evidence="8">
    <location>
        <begin position="93"/>
        <end position="375"/>
    </location>
</feature>
<dbReference type="InterPro" id="IPR022398">
    <property type="entry name" value="Peptidase_S8_His-AS"/>
</dbReference>
<dbReference type="InterPro" id="IPR050131">
    <property type="entry name" value="Peptidase_S8_subtilisin-like"/>
</dbReference>
<keyword evidence="3 5" id="KW-0378">Hydrolase</keyword>
<dbReference type="InterPro" id="IPR023827">
    <property type="entry name" value="Peptidase_S8_Asp-AS"/>
</dbReference>
<dbReference type="PRINTS" id="PR00723">
    <property type="entry name" value="SUBTILISIN"/>
</dbReference>
<dbReference type="EMBL" id="JASVWF010000001">
    <property type="protein sequence ID" value="MDL5155468.1"/>
    <property type="molecule type" value="Genomic_DNA"/>
</dbReference>
<protein>
    <submittedName>
        <fullName evidence="9">S8 family serine peptidase</fullName>
    </submittedName>
</protein>
<comment type="caution">
    <text evidence="9">The sequence shown here is derived from an EMBL/GenBank/DDBJ whole genome shotgun (WGS) entry which is preliminary data.</text>
</comment>
<keyword evidence="7" id="KW-0732">Signal</keyword>
<comment type="similarity">
    <text evidence="1 5">Belongs to the peptidase S8 family.</text>
</comment>
<dbReference type="Pfam" id="PF00082">
    <property type="entry name" value="Peptidase_S8"/>
    <property type="match status" value="1"/>
</dbReference>
<evidence type="ECO:0000313" key="9">
    <source>
        <dbReference type="EMBL" id="MDL5155468.1"/>
    </source>
</evidence>
<dbReference type="InterPro" id="IPR015500">
    <property type="entry name" value="Peptidase_S8_subtilisin-rel"/>
</dbReference>